<feature type="compositionally biased region" description="Basic and acidic residues" evidence="8">
    <location>
        <begin position="1396"/>
        <end position="1414"/>
    </location>
</feature>
<evidence type="ECO:0000259" key="9">
    <source>
        <dbReference type="Pfam" id="PF08377"/>
    </source>
</evidence>
<feature type="compositionally biased region" description="Polar residues" evidence="8">
    <location>
        <begin position="1199"/>
        <end position="1210"/>
    </location>
</feature>
<feature type="compositionally biased region" description="Basic and acidic residues" evidence="8">
    <location>
        <begin position="208"/>
        <end position="220"/>
    </location>
</feature>
<feature type="region of interest" description="Disordered" evidence="8">
    <location>
        <begin position="1392"/>
        <end position="1449"/>
    </location>
</feature>
<feature type="compositionally biased region" description="Low complexity" evidence="8">
    <location>
        <begin position="1530"/>
        <end position="1541"/>
    </location>
</feature>
<feature type="compositionally biased region" description="Basic and acidic residues" evidence="8">
    <location>
        <begin position="1307"/>
        <end position="1317"/>
    </location>
</feature>
<dbReference type="RefSeq" id="XP_028364340.1">
    <property type="nucleotide sequence ID" value="XM_028508539.2"/>
</dbReference>
<feature type="compositionally biased region" description="Basic and acidic residues" evidence="8">
    <location>
        <begin position="658"/>
        <end position="671"/>
    </location>
</feature>
<dbReference type="Pfam" id="PF00418">
    <property type="entry name" value="Tubulin-binding"/>
    <property type="match status" value="3"/>
</dbReference>
<evidence type="ECO:0000313" key="13">
    <source>
        <dbReference type="RefSeq" id="XP_028364342.1"/>
    </source>
</evidence>
<feature type="compositionally biased region" description="Polar residues" evidence="8">
    <location>
        <begin position="62"/>
        <end position="73"/>
    </location>
</feature>
<feature type="region of interest" description="Disordered" evidence="8">
    <location>
        <begin position="1084"/>
        <end position="1148"/>
    </location>
</feature>
<protein>
    <recommendedName>
        <fullName evidence="7">Microtubule-associated protein</fullName>
    </recommendedName>
</protein>
<feature type="compositionally biased region" description="Basic residues" evidence="8">
    <location>
        <begin position="1415"/>
        <end position="1424"/>
    </location>
</feature>
<name>A0A6J2LA16_9CHIR</name>
<feature type="region of interest" description="Disordered" evidence="8">
    <location>
        <begin position="402"/>
        <end position="430"/>
    </location>
</feature>
<feature type="compositionally biased region" description="Basic and acidic residues" evidence="8">
    <location>
        <begin position="936"/>
        <end position="969"/>
    </location>
</feature>
<feature type="region of interest" description="Disordered" evidence="8">
    <location>
        <begin position="109"/>
        <end position="242"/>
    </location>
</feature>
<feature type="compositionally biased region" description="Basic and acidic residues" evidence="8">
    <location>
        <begin position="1"/>
        <end position="11"/>
    </location>
</feature>
<gene>
    <name evidence="11 12 13 14" type="primary">MAP2</name>
</gene>
<keyword evidence="10" id="KW-1185">Reference proteome</keyword>
<evidence type="ECO:0000256" key="6">
    <source>
        <dbReference type="ARBA" id="ARBA00023212"/>
    </source>
</evidence>
<feature type="region of interest" description="Disordered" evidence="8">
    <location>
        <begin position="339"/>
        <end position="377"/>
    </location>
</feature>
<feature type="region of interest" description="Disordered" evidence="8">
    <location>
        <begin position="1179"/>
        <end position="1229"/>
    </location>
</feature>
<evidence type="ECO:0000256" key="5">
    <source>
        <dbReference type="ARBA" id="ARBA00022737"/>
    </source>
</evidence>
<evidence type="ECO:0000313" key="10">
    <source>
        <dbReference type="Proteomes" id="UP000504628"/>
    </source>
</evidence>
<evidence type="ECO:0000256" key="3">
    <source>
        <dbReference type="ARBA" id="ARBA00022553"/>
    </source>
</evidence>
<organism evidence="10 12">
    <name type="scientific">Phyllostomus discolor</name>
    <name type="common">pale spear-nosed bat</name>
    <dbReference type="NCBI Taxonomy" id="89673"/>
    <lineage>
        <taxon>Eukaryota</taxon>
        <taxon>Metazoa</taxon>
        <taxon>Chordata</taxon>
        <taxon>Craniata</taxon>
        <taxon>Vertebrata</taxon>
        <taxon>Euteleostomi</taxon>
        <taxon>Mammalia</taxon>
        <taxon>Eutheria</taxon>
        <taxon>Laurasiatheria</taxon>
        <taxon>Chiroptera</taxon>
        <taxon>Yangochiroptera</taxon>
        <taxon>Phyllostomidae</taxon>
        <taxon>Phyllostominae</taxon>
        <taxon>Phyllostomus</taxon>
    </lineage>
</organism>
<keyword evidence="2 7" id="KW-0963">Cytoplasm</keyword>
<feature type="compositionally biased region" description="Basic and acidic residues" evidence="8">
    <location>
        <begin position="919"/>
        <end position="928"/>
    </location>
</feature>
<dbReference type="Proteomes" id="UP000504628">
    <property type="component" value="Chromosome 4"/>
</dbReference>
<feature type="region of interest" description="Disordered" evidence="8">
    <location>
        <begin position="572"/>
        <end position="671"/>
    </location>
</feature>
<feature type="compositionally biased region" description="Low complexity" evidence="8">
    <location>
        <begin position="1576"/>
        <end position="1592"/>
    </location>
</feature>
<feature type="domain" description="MAP2/Tau projection" evidence="9">
    <location>
        <begin position="377"/>
        <end position="1494"/>
    </location>
</feature>
<feature type="compositionally biased region" description="Low complexity" evidence="8">
    <location>
        <begin position="1551"/>
        <end position="1563"/>
    </location>
</feature>
<evidence type="ECO:0000256" key="7">
    <source>
        <dbReference type="RuleBase" id="RU000686"/>
    </source>
</evidence>
<feature type="region of interest" description="Disordered" evidence="8">
    <location>
        <begin position="1"/>
        <end position="85"/>
    </location>
</feature>
<dbReference type="GO" id="GO:0031175">
    <property type="term" value="P:neuron projection development"/>
    <property type="evidence" value="ECO:0007669"/>
    <property type="project" value="TreeGrafter"/>
</dbReference>
<feature type="compositionally biased region" description="Basic and acidic residues" evidence="8">
    <location>
        <begin position="1511"/>
        <end position="1528"/>
    </location>
</feature>
<dbReference type="GO" id="GO:0008017">
    <property type="term" value="F:microtubule binding"/>
    <property type="evidence" value="ECO:0007669"/>
    <property type="project" value="InterPro"/>
</dbReference>
<feature type="compositionally biased region" description="Basic and acidic residues" evidence="8">
    <location>
        <begin position="1429"/>
        <end position="1448"/>
    </location>
</feature>
<keyword evidence="6 7" id="KW-0206">Cytoskeleton</keyword>
<dbReference type="InterPro" id="IPR013588">
    <property type="entry name" value="MAP2_projctn"/>
</dbReference>
<feature type="region of interest" description="Disordered" evidence="8">
    <location>
        <begin position="919"/>
        <end position="972"/>
    </location>
</feature>
<evidence type="ECO:0000313" key="11">
    <source>
        <dbReference type="RefSeq" id="XP_028364340.1"/>
    </source>
</evidence>
<feature type="region of interest" description="Disordered" evidence="8">
    <location>
        <begin position="1005"/>
        <end position="1036"/>
    </location>
</feature>
<feature type="region of interest" description="Disordered" evidence="8">
    <location>
        <begin position="874"/>
        <end position="893"/>
    </location>
</feature>
<dbReference type="GeneID" id="114493844"/>
<feature type="region of interest" description="Disordered" evidence="8">
    <location>
        <begin position="1286"/>
        <end position="1367"/>
    </location>
</feature>
<evidence type="ECO:0000256" key="1">
    <source>
        <dbReference type="ARBA" id="ARBA00004245"/>
    </source>
</evidence>
<keyword evidence="4 7" id="KW-0493">Microtubule</keyword>
<feature type="compositionally biased region" description="Basic and acidic residues" evidence="8">
    <location>
        <begin position="109"/>
        <end position="119"/>
    </location>
</feature>
<dbReference type="PANTHER" id="PTHR11501:SF15">
    <property type="entry name" value="MICROTUBULE-ASSOCIATED PROTEIN 2"/>
    <property type="match status" value="1"/>
</dbReference>
<feature type="compositionally biased region" description="Basic and acidic residues" evidence="8">
    <location>
        <begin position="1020"/>
        <end position="1036"/>
    </location>
</feature>
<proteinExistence type="predicted"/>
<feature type="compositionally biased region" description="Basic and acidic residues" evidence="8">
    <location>
        <begin position="442"/>
        <end position="459"/>
    </location>
</feature>
<feature type="compositionally biased region" description="Low complexity" evidence="8">
    <location>
        <begin position="120"/>
        <end position="133"/>
    </location>
</feature>
<feature type="region of interest" description="Disordered" evidence="8">
    <location>
        <begin position="1769"/>
        <end position="1790"/>
    </location>
</feature>
<dbReference type="GO" id="GO:0000226">
    <property type="term" value="P:microtubule cytoskeleton organization"/>
    <property type="evidence" value="ECO:0007669"/>
    <property type="project" value="TreeGrafter"/>
</dbReference>
<feature type="compositionally biased region" description="Polar residues" evidence="8">
    <location>
        <begin position="1598"/>
        <end position="1608"/>
    </location>
</feature>
<dbReference type="PROSITE" id="PS51491">
    <property type="entry name" value="TAU_MAP_2"/>
    <property type="match status" value="3"/>
</dbReference>
<feature type="compositionally biased region" description="Polar residues" evidence="8">
    <location>
        <begin position="876"/>
        <end position="886"/>
    </location>
</feature>
<feature type="region of interest" description="Disordered" evidence="8">
    <location>
        <begin position="1495"/>
        <end position="1627"/>
    </location>
</feature>
<evidence type="ECO:0000313" key="14">
    <source>
        <dbReference type="RefSeq" id="XP_028364344.1"/>
    </source>
</evidence>
<dbReference type="RefSeq" id="XP_028364341.1">
    <property type="nucleotide sequence ID" value="XM_028508540.2"/>
</dbReference>
<evidence type="ECO:0000256" key="2">
    <source>
        <dbReference type="ARBA" id="ARBA00022490"/>
    </source>
</evidence>
<keyword evidence="3" id="KW-0597">Phosphoprotein</keyword>
<evidence type="ECO:0000256" key="8">
    <source>
        <dbReference type="SAM" id="MobiDB-lite"/>
    </source>
</evidence>
<dbReference type="GO" id="GO:0043005">
    <property type="term" value="C:neuron projection"/>
    <property type="evidence" value="ECO:0007669"/>
    <property type="project" value="TreeGrafter"/>
</dbReference>
<feature type="region of interest" description="Disordered" evidence="8">
    <location>
        <begin position="442"/>
        <end position="488"/>
    </location>
</feature>
<comment type="subcellular location">
    <subcellularLocation>
        <location evidence="1 7">Cytoplasm</location>
        <location evidence="1 7">Cytoskeleton</location>
    </subcellularLocation>
</comment>
<dbReference type="RefSeq" id="XP_028364344.1">
    <property type="nucleotide sequence ID" value="XM_028508543.2"/>
</dbReference>
<feature type="compositionally biased region" description="Basic and acidic residues" evidence="8">
    <location>
        <begin position="174"/>
        <end position="194"/>
    </location>
</feature>
<dbReference type="Pfam" id="PF08377">
    <property type="entry name" value="MAP2_projctn"/>
    <property type="match status" value="1"/>
</dbReference>
<dbReference type="GO" id="GO:0005874">
    <property type="term" value="C:microtubule"/>
    <property type="evidence" value="ECO:0007669"/>
    <property type="project" value="UniProtKB-KW"/>
</dbReference>
<feature type="compositionally biased region" description="Basic and acidic residues" evidence="8">
    <location>
        <begin position="364"/>
        <end position="377"/>
    </location>
</feature>
<feature type="compositionally biased region" description="Basic and acidic residues" evidence="8">
    <location>
        <begin position="1086"/>
        <end position="1144"/>
    </location>
</feature>
<dbReference type="RefSeq" id="XP_028364342.1">
    <property type="nucleotide sequence ID" value="XM_028508541.2"/>
</dbReference>
<feature type="compositionally biased region" description="Basic and acidic residues" evidence="8">
    <location>
        <begin position="1343"/>
        <end position="1365"/>
    </location>
</feature>
<keyword evidence="5" id="KW-0677">Repeat</keyword>
<dbReference type="InterPro" id="IPR027324">
    <property type="entry name" value="MAP2/MAP4/Tau"/>
</dbReference>
<sequence>MADDRKDDAKAPHWTPAQLTEASAHPHPPEIKDQGGAGEGLVRSANGFPYREDEEGTFGEHGSQSAYSNTKENGINGELTSADRETAEEVSARIVQVVTAEAVAVLKGEQEKEAQHKDQPAALPLAAEETANLPPSPPPSPASEKTVAGEEGLLTASKMEFHDQQELTPSLAEPFDKKEKESEKQSQPGEDLKHAALVSPPETAETSPDNKDRQGTEEGRAPLTLFGHTPGAGLDDAKQKAELGPAVPGIGLLAETPAPKEQKDWFIEMPMETKKDEWGLAAPISPGPLTPMKKKDVFEDIPKWEGKQFDSPMPSPFQGGSFTLPVDVMRNDIVAEASPLAPPLLQPDDKKSVEETSGPVTAKDLSKVEEPHKDKPCKVAEDAHFAIVEECVPEKVLGEEKGAIEQESVQKGETSALGGQEPSVTEKEPQLKLEEITSIPDKETLLKESEPPKLADKETGVTQPSPEYTLSEEEWRGQQLSTDAFKQDSFPECLERDSARSAVTSKTLEEAVHKPAVLSEKDAIEDLFEEKCADKDNKVEGAGAATLAELDVPFYEDKSGMSKYFETSALKEEVTKSAQPGSDYYELSDTRESAQESFDTISPMYKNGDKGLQAGRESQPGAPAQEAGYSSLAKSYPPDLPEEPSSPQERMFTIDPKVYGEKRDLHSKNKDDLTLSRSLGLGGRSAIEQRSMSINLPMSCLDSIALGFNFGRGHDLSPLASDILTNTSGSMDEGDDYLPATTPALEKAPCFPIESKEEEERAEGEKATREGNTQAETLCESPFLAKDYYKNGTVMAPDLPEMLDLAGTRSRLASVSADAEVARRKSVPSETVTEGSSTALPPVTDENHVFVKTDSQLEDLGYCVFNKYTVPLPSPVQDSENLSGESGSFYEGSDDKLRRDLATDLSLIEVKLAAAGRVKDEFSAEKEASPQSALGREFDQERKASDKLDTVLEKSEEHTDSKEHARETEAAGLKVETFGLGVTYEHALTKELTVSKDASPVMAEKAEKGLSSVPEVAEVEQSKKAESELDSAAKKADQVQLDIKVSEFGQMASGLNIDVGKATELKFEATPSAPQEADMFLGIEPGHLKEGAKAGETEVKEKVAKPDLVHQEAVDKEESYESSGEHESLTMESLKPDEGKKETSPESSLIQDEIAIKLSVEIPCASAVSDADLALEERADDQLAFMQPPKEESKETPGISITPSEVTEPSTEAIGAEPAEAQSEEEEIEARGEYDKLLFRSDTLQISDLGIPGAREEFVETCPSEHKGVIESVVTIEDDFITVVQTTTDEGESGSHSVRFAALEQPEVERRPSPHAEEELELEEAAEAQAEPKDGSPEAPASPEREEVALSEYKTETYDDYKDETTIDDSIMDADSLWVDTQDDDRSIMTEQLETIPKEEKADKEARRSSLEKHRKEKPFKTGRGRISTPERKIAKKEPSTVSRDEVRRKKAVYKKAELAKKTEVQAHSPSRKFILKPAIKYTRPTHLSCVKRKTTAAGGESYQVPSVFKPAKDKVSDGVTKSPEKRSSLPRPSSILPPRRAVSGDREENSFSLNSSISSSARRTTRSEPIRRAGKSGTSTPTTPGSTAITPGTPPSYSSRTPGTPGTPSYPRTPHTPGTPKSAILVPGEKKVAIIRTPPKSPATPKQLRLINQPLPDLKNVKSKIGSTDNIKYQPKGGQVQIVTKKIDLSHVTSKCGSLKNIRHRPGGGRVKIESVKLDFKEKAQAKVGSLDNAHHVPGGGNVKIDSQKLNFREHAKARVDHGAEIITQSPGRSSVASPRRLSNVSSSGSINLLESPQLATLAEDVTAALAKQGL</sequence>
<dbReference type="PANTHER" id="PTHR11501">
    <property type="entry name" value="MICROTUBULE-ASSOCIATED PROTEIN"/>
    <property type="match status" value="1"/>
</dbReference>
<accession>A0A6J2LA16</accession>
<evidence type="ECO:0000313" key="12">
    <source>
        <dbReference type="RefSeq" id="XP_028364341.1"/>
    </source>
</evidence>
<reference evidence="11 12" key="1">
    <citation type="submission" date="2025-04" db="UniProtKB">
        <authorList>
            <consortium name="RefSeq"/>
        </authorList>
    </citation>
    <scope>IDENTIFICATION</scope>
    <source>
        <tissue evidence="11 12">Muscle</tissue>
    </source>
</reference>
<evidence type="ECO:0000256" key="4">
    <source>
        <dbReference type="ARBA" id="ARBA00022701"/>
    </source>
</evidence>
<dbReference type="PROSITE" id="PS00229">
    <property type="entry name" value="TAU_MAP_1"/>
    <property type="match status" value="1"/>
</dbReference>
<dbReference type="CTD" id="4133"/>
<dbReference type="InterPro" id="IPR001084">
    <property type="entry name" value="MAP_tubulin-bd_rpt"/>
</dbReference>